<evidence type="ECO:0000313" key="2">
    <source>
        <dbReference type="Proteomes" id="UP000016843"/>
    </source>
</evidence>
<protein>
    <submittedName>
        <fullName evidence="1">Uncharacterized protein</fullName>
    </submittedName>
</protein>
<proteinExistence type="predicted"/>
<dbReference type="EMBL" id="AWXR01000101">
    <property type="protein sequence ID" value="ERM80422.1"/>
    <property type="molecule type" value="Genomic_DNA"/>
</dbReference>
<dbReference type="Proteomes" id="UP000016843">
    <property type="component" value="Unassembled WGS sequence"/>
</dbReference>
<comment type="caution">
    <text evidence="1">The sequence shown here is derived from an EMBL/GenBank/DDBJ whole genome shotgun (WGS) entry which is preliminary data.</text>
</comment>
<accession>U5BWY5</accession>
<sequence length="55" mass="6828">MLFFFREFISIFNCAFHMKCVFRNWPNPGSDDFDWERSFLMDGILLWPIWKFDGR</sequence>
<gene>
    <name evidence="1" type="ORF">P872_21830</name>
</gene>
<dbReference type="AlphaFoldDB" id="U5BWY5"/>
<reference evidence="1 2" key="1">
    <citation type="journal article" date="2013" name="Genome Announc.">
        <title>Draft Genome Sequence of the Psychrophilic and Alkaliphilic Rhodonellum psychrophilum Strain GCM71T.</title>
        <authorList>
            <person name="Hauptmann A.L."/>
            <person name="Glaring M.A."/>
            <person name="Hallin P.F."/>
            <person name="Prieme A."/>
            <person name="Stougaard P."/>
        </authorList>
    </citation>
    <scope>NUCLEOTIDE SEQUENCE [LARGE SCALE GENOMIC DNA]</scope>
    <source>
        <strain evidence="1 2">GCM71</strain>
    </source>
</reference>
<evidence type="ECO:0000313" key="1">
    <source>
        <dbReference type="EMBL" id="ERM80422.1"/>
    </source>
</evidence>
<name>U5BWY5_9BACT</name>
<keyword evidence="2" id="KW-1185">Reference proteome</keyword>
<organism evidence="1 2">
    <name type="scientific">Rhodonellum psychrophilum GCM71 = DSM 17998</name>
    <dbReference type="NCBI Taxonomy" id="1123057"/>
    <lineage>
        <taxon>Bacteria</taxon>
        <taxon>Pseudomonadati</taxon>
        <taxon>Bacteroidota</taxon>
        <taxon>Cytophagia</taxon>
        <taxon>Cytophagales</taxon>
        <taxon>Cytophagaceae</taxon>
        <taxon>Rhodonellum</taxon>
    </lineage>
</organism>